<keyword evidence="4 5" id="KW-0472">Membrane</keyword>
<dbReference type="InterPro" id="IPR000620">
    <property type="entry name" value="EamA_dom"/>
</dbReference>
<sequence>MGLYEMDKSINSTNSLSMNESQDEKRPLWKKEKQRGAKLTALVDGSLRCWHLTVQLVAERKALLLVLLSTIFYAFRNLGAKVITKEVDPVQIAVVERATMMLCCIPVIIIKRYSMKLSAPIFGILSATGIVNCLSMILVILSFKLINVGDANAIVASKPVFVGFLGWIFLTEVPTLLDLAAGISCILGIIFLSKPTIIFDENALYHDDNVYGLLAVVGGTTFAAMAAVLKRVLGLKQVQPQVAIFYFSLVSALTSSVLCTAFQKWSWPDSMKMRVFLIGSGILGYLANVCLMIALWTEKTFHVAIVGSSTVIFVFILQYLFLHVAPDLFSVVGSVFVLMSTIAIAFRRTKAEEETSE</sequence>
<dbReference type="OrthoDB" id="306876at2759"/>
<dbReference type="SUPFAM" id="SSF103481">
    <property type="entry name" value="Multidrug resistance efflux transporter EmrE"/>
    <property type="match status" value="2"/>
</dbReference>
<dbReference type="Pfam" id="PF00892">
    <property type="entry name" value="EamA"/>
    <property type="match status" value="2"/>
</dbReference>
<evidence type="ECO:0000259" key="6">
    <source>
        <dbReference type="Pfam" id="PF00892"/>
    </source>
</evidence>
<evidence type="ECO:0000256" key="3">
    <source>
        <dbReference type="ARBA" id="ARBA00022989"/>
    </source>
</evidence>
<comment type="caution">
    <text evidence="7">The sequence shown here is derived from an EMBL/GenBank/DDBJ whole genome shotgun (WGS) entry which is preliminary data.</text>
</comment>
<evidence type="ECO:0000256" key="5">
    <source>
        <dbReference type="SAM" id="Phobius"/>
    </source>
</evidence>
<dbReference type="EMBL" id="JAIZAY010000009">
    <property type="protein sequence ID" value="KAJ8035941.1"/>
    <property type="molecule type" value="Genomic_DNA"/>
</dbReference>
<dbReference type="GO" id="GO:0016020">
    <property type="term" value="C:membrane"/>
    <property type="evidence" value="ECO:0007669"/>
    <property type="project" value="UniProtKB-SubCell"/>
</dbReference>
<dbReference type="AlphaFoldDB" id="A0A9Q1H860"/>
<proteinExistence type="predicted"/>
<keyword evidence="2 5" id="KW-0812">Transmembrane</keyword>
<reference evidence="7" key="1">
    <citation type="submission" date="2021-10" db="EMBL/GenBank/DDBJ databases">
        <title>Tropical sea cucumber genome reveals ecological adaptation and Cuvierian tubules defense mechanism.</title>
        <authorList>
            <person name="Chen T."/>
        </authorList>
    </citation>
    <scope>NUCLEOTIDE SEQUENCE</scope>
    <source>
        <strain evidence="7">Nanhai2018</strain>
        <tissue evidence="7">Muscle</tissue>
    </source>
</reference>
<feature type="domain" description="EamA" evidence="6">
    <location>
        <begin position="213"/>
        <end position="344"/>
    </location>
</feature>
<feature type="transmembrane region" description="Helical" evidence="5">
    <location>
        <begin position="151"/>
        <end position="170"/>
    </location>
</feature>
<feature type="transmembrane region" description="Helical" evidence="5">
    <location>
        <begin position="275"/>
        <end position="296"/>
    </location>
</feature>
<protein>
    <submittedName>
        <fullName evidence="7">Solute carrier family 35 member G1</fullName>
    </submittedName>
</protein>
<dbReference type="PANTHER" id="PTHR22911">
    <property type="entry name" value="ACYL-MALONYL CONDENSING ENZYME-RELATED"/>
    <property type="match status" value="1"/>
</dbReference>
<evidence type="ECO:0000313" key="7">
    <source>
        <dbReference type="EMBL" id="KAJ8035941.1"/>
    </source>
</evidence>
<accession>A0A9Q1H860</accession>
<keyword evidence="3 5" id="KW-1133">Transmembrane helix</keyword>
<name>A0A9Q1H860_HOLLE</name>
<feature type="domain" description="EamA" evidence="6">
    <location>
        <begin position="61"/>
        <end position="193"/>
    </location>
</feature>
<organism evidence="7 8">
    <name type="scientific">Holothuria leucospilota</name>
    <name type="common">Black long sea cucumber</name>
    <name type="synonym">Mertensiothuria leucospilota</name>
    <dbReference type="NCBI Taxonomy" id="206669"/>
    <lineage>
        <taxon>Eukaryota</taxon>
        <taxon>Metazoa</taxon>
        <taxon>Echinodermata</taxon>
        <taxon>Eleutherozoa</taxon>
        <taxon>Echinozoa</taxon>
        <taxon>Holothuroidea</taxon>
        <taxon>Aspidochirotacea</taxon>
        <taxon>Aspidochirotida</taxon>
        <taxon>Holothuriidae</taxon>
        <taxon>Holothuria</taxon>
    </lineage>
</organism>
<dbReference type="PANTHER" id="PTHR22911:SF6">
    <property type="entry name" value="SOLUTE CARRIER FAMILY 35 MEMBER G1"/>
    <property type="match status" value="1"/>
</dbReference>
<dbReference type="InterPro" id="IPR037185">
    <property type="entry name" value="EmrE-like"/>
</dbReference>
<feature type="transmembrane region" description="Helical" evidence="5">
    <location>
        <begin position="328"/>
        <end position="346"/>
    </location>
</feature>
<feature type="transmembrane region" description="Helical" evidence="5">
    <location>
        <begin position="210"/>
        <end position="229"/>
    </location>
</feature>
<feature type="transmembrane region" description="Helical" evidence="5">
    <location>
        <begin position="177"/>
        <end position="198"/>
    </location>
</feature>
<feature type="transmembrane region" description="Helical" evidence="5">
    <location>
        <begin position="122"/>
        <end position="145"/>
    </location>
</feature>
<dbReference type="Proteomes" id="UP001152320">
    <property type="component" value="Chromosome 9"/>
</dbReference>
<evidence type="ECO:0000256" key="2">
    <source>
        <dbReference type="ARBA" id="ARBA00022692"/>
    </source>
</evidence>
<evidence type="ECO:0000313" key="8">
    <source>
        <dbReference type="Proteomes" id="UP001152320"/>
    </source>
</evidence>
<evidence type="ECO:0000256" key="1">
    <source>
        <dbReference type="ARBA" id="ARBA00004141"/>
    </source>
</evidence>
<feature type="transmembrane region" description="Helical" evidence="5">
    <location>
        <begin position="303"/>
        <end position="322"/>
    </location>
</feature>
<keyword evidence="8" id="KW-1185">Reference proteome</keyword>
<evidence type="ECO:0000256" key="4">
    <source>
        <dbReference type="ARBA" id="ARBA00023136"/>
    </source>
</evidence>
<feature type="transmembrane region" description="Helical" evidence="5">
    <location>
        <begin position="241"/>
        <end position="263"/>
    </location>
</feature>
<gene>
    <name evidence="7" type="ORF">HOLleu_19773</name>
</gene>
<comment type="subcellular location">
    <subcellularLocation>
        <location evidence="1">Membrane</location>
        <topology evidence="1">Multi-pass membrane protein</topology>
    </subcellularLocation>
</comment>